<accession>A0A0A1IUD8</accession>
<name>A0A0A1IUD8_9CAUD</name>
<dbReference type="RefSeq" id="YP_009623478.1">
    <property type="nucleotide sequence ID" value="NC_042113.1"/>
</dbReference>
<feature type="domain" description="Phage protein Gp138 N-terminal" evidence="1">
    <location>
        <begin position="36"/>
        <end position="126"/>
    </location>
</feature>
<dbReference type="Proteomes" id="UP000030231">
    <property type="component" value="Genome"/>
</dbReference>
<dbReference type="Gene3D" id="2.40.50.230">
    <property type="entry name" value="Gp5 N-terminal domain"/>
    <property type="match status" value="1"/>
</dbReference>
<sequence length="246" mass="26681">MRRTGLQELLNLHSSTEGSKQYTAIPCVVLRVLDDFRRLSVDVRPVVNDLYKDGTSEEQPEILSVPVIMPGTANTLISFPLNVGDTVLCVFSQRTMDVFKGSATGQPHTPNDLRKFNMADAIAIPGLFTFPRSMNDPARHSWPHDTKDLTIAHNLMTGQEAEVRIKANGDILINSRKTISINAQNVNVKCASLTVDAAHTTWNGNIAHTGNYVQTGGTSTFNGIPFHTHKHGGVMPGGGVTAVPQA</sequence>
<keyword evidence="3" id="KW-1185">Reference proteome</keyword>
<dbReference type="InterPro" id="IPR037026">
    <property type="entry name" value="Vgr_OB-fold_dom_sf"/>
</dbReference>
<protein>
    <recommendedName>
        <fullName evidence="1">Phage protein Gp138 N-terminal domain-containing protein</fullName>
    </recommendedName>
</protein>
<reference evidence="2 3" key="1">
    <citation type="journal article" date="2015" name="PLoS ONE">
        <title>Investigation of a Large Collection of Pseudomonas aeruginosa Bacteriophages Collected from a Single Environmental Source in Abidjan, Cote d'Ivoire.</title>
        <authorList>
            <person name="Essoh C."/>
            <person name="Latino L."/>
            <person name="Midoux C."/>
            <person name="Blouin Y."/>
            <person name="Loukou G."/>
            <person name="Nguetta S.P."/>
            <person name="Lathro S."/>
            <person name="Cablanmian A."/>
            <person name="Kouassi A.K."/>
            <person name="Vergnaud G."/>
            <person name="Pourcel C."/>
        </authorList>
    </citation>
    <scope>NUCLEOTIDE SEQUENCE [LARGE SCALE GENOMIC DNA]</scope>
    <source>
        <strain evidence="2">Ab02</strain>
    </source>
</reference>
<gene>
    <name evidence="2" type="primary">ORF72</name>
</gene>
<dbReference type="EMBL" id="LN610572">
    <property type="protein sequence ID" value="CEF89001.1"/>
    <property type="molecule type" value="Genomic_DNA"/>
</dbReference>
<evidence type="ECO:0000313" key="3">
    <source>
        <dbReference type="Proteomes" id="UP000030231"/>
    </source>
</evidence>
<evidence type="ECO:0000313" key="2">
    <source>
        <dbReference type="EMBL" id="CEF89001.1"/>
    </source>
</evidence>
<organism evidence="2 3">
    <name type="scientific">Pseudomonas phage vB_PaeM_C2-10_Ab02</name>
    <dbReference type="NCBI Taxonomy" id="1548900"/>
    <lineage>
        <taxon>Viruses</taxon>
        <taxon>Duplodnaviria</taxon>
        <taxon>Heunggongvirae</taxon>
        <taxon>Uroviricota</taxon>
        <taxon>Caudoviricetes</taxon>
        <taxon>Vandenendeviridae</taxon>
        <taxon>Skurskavirinae</taxon>
        <taxon>Pakpunavirus</taxon>
        <taxon>Pakpunavirus CAb02</taxon>
    </lineage>
</organism>
<evidence type="ECO:0000259" key="1">
    <source>
        <dbReference type="Pfam" id="PF18352"/>
    </source>
</evidence>
<proteinExistence type="predicted"/>
<dbReference type="Pfam" id="PF18352">
    <property type="entry name" value="Gp138_N"/>
    <property type="match status" value="1"/>
</dbReference>
<dbReference type="GeneID" id="40100346"/>
<dbReference type="InterPro" id="IPR041599">
    <property type="entry name" value="Gp138_N"/>
</dbReference>
<dbReference type="KEGG" id="vg:40100346"/>